<evidence type="ECO:0000256" key="1">
    <source>
        <dbReference type="SAM" id="SignalP"/>
    </source>
</evidence>
<dbReference type="EMBL" id="CP039350">
    <property type="protein sequence ID" value="QCD96456.1"/>
    <property type="molecule type" value="Genomic_DNA"/>
</dbReference>
<gene>
    <name evidence="2" type="ORF">DEO72_LG6g1159</name>
</gene>
<keyword evidence="3" id="KW-1185">Reference proteome</keyword>
<evidence type="ECO:0000313" key="3">
    <source>
        <dbReference type="Proteomes" id="UP000501690"/>
    </source>
</evidence>
<dbReference type="Proteomes" id="UP000501690">
    <property type="component" value="Linkage Group LG6"/>
</dbReference>
<sequence>MRTAPLPLAVQAVVATVVRSTTAYPCPRNPSSGHAASLVWNSTSTARPRCWSSVRQRRGHYRFAGPRAAALPPPQHRVVEGSPTSFVKNAAAATATCCCHPLYAVGAPSASAALVAGPRAALVAGLRAATLLPPRPLPLQLLLVAATLYWMFKAV</sequence>
<feature type="signal peptide" evidence="1">
    <location>
        <begin position="1"/>
        <end position="23"/>
    </location>
</feature>
<reference evidence="2 3" key="1">
    <citation type="submission" date="2019-04" db="EMBL/GenBank/DDBJ databases">
        <title>An improved genome assembly and genetic linkage map for asparagus bean, Vigna unguiculata ssp. sesquipedialis.</title>
        <authorList>
            <person name="Xia Q."/>
            <person name="Zhang R."/>
            <person name="Dong Y."/>
        </authorList>
    </citation>
    <scope>NUCLEOTIDE SEQUENCE [LARGE SCALE GENOMIC DNA]</scope>
    <source>
        <tissue evidence="2">Leaf</tissue>
    </source>
</reference>
<protein>
    <submittedName>
        <fullName evidence="2">Uncharacterized protein</fullName>
    </submittedName>
</protein>
<accession>A0A4D6M8K7</accession>
<keyword evidence="1" id="KW-0732">Signal</keyword>
<proteinExistence type="predicted"/>
<evidence type="ECO:0000313" key="2">
    <source>
        <dbReference type="EMBL" id="QCD96456.1"/>
    </source>
</evidence>
<organism evidence="2 3">
    <name type="scientific">Vigna unguiculata</name>
    <name type="common">Cowpea</name>
    <dbReference type="NCBI Taxonomy" id="3917"/>
    <lineage>
        <taxon>Eukaryota</taxon>
        <taxon>Viridiplantae</taxon>
        <taxon>Streptophyta</taxon>
        <taxon>Embryophyta</taxon>
        <taxon>Tracheophyta</taxon>
        <taxon>Spermatophyta</taxon>
        <taxon>Magnoliopsida</taxon>
        <taxon>eudicotyledons</taxon>
        <taxon>Gunneridae</taxon>
        <taxon>Pentapetalae</taxon>
        <taxon>rosids</taxon>
        <taxon>fabids</taxon>
        <taxon>Fabales</taxon>
        <taxon>Fabaceae</taxon>
        <taxon>Papilionoideae</taxon>
        <taxon>50 kb inversion clade</taxon>
        <taxon>NPAAA clade</taxon>
        <taxon>indigoferoid/millettioid clade</taxon>
        <taxon>Phaseoleae</taxon>
        <taxon>Vigna</taxon>
    </lineage>
</organism>
<feature type="chain" id="PRO_5020024019" evidence="1">
    <location>
        <begin position="24"/>
        <end position="155"/>
    </location>
</feature>
<name>A0A4D6M8K7_VIGUN</name>
<dbReference type="AlphaFoldDB" id="A0A4D6M8K7"/>